<dbReference type="Gene3D" id="3.30.565.10">
    <property type="entry name" value="Histidine kinase-like ATPase, C-terminal domain"/>
    <property type="match status" value="1"/>
</dbReference>
<proteinExistence type="predicted"/>
<dbReference type="GO" id="GO:0000160">
    <property type="term" value="P:phosphorelay signal transduction system"/>
    <property type="evidence" value="ECO:0007669"/>
    <property type="project" value="UniProtKB-KW"/>
</dbReference>
<dbReference type="PANTHER" id="PTHR24421">
    <property type="entry name" value="NITRATE/NITRITE SENSOR PROTEIN NARX-RELATED"/>
    <property type="match status" value="1"/>
</dbReference>
<keyword evidence="6" id="KW-0472">Membrane</keyword>
<dbReference type="Proteomes" id="UP000464374">
    <property type="component" value="Chromosome"/>
</dbReference>
<name>A0A6P1Y2B4_9SPIR</name>
<organism evidence="8 9">
    <name type="scientific">Treponema vincentii</name>
    <dbReference type="NCBI Taxonomy" id="69710"/>
    <lineage>
        <taxon>Bacteria</taxon>
        <taxon>Pseudomonadati</taxon>
        <taxon>Spirochaetota</taxon>
        <taxon>Spirochaetia</taxon>
        <taxon>Spirochaetales</taxon>
        <taxon>Treponemataceae</taxon>
        <taxon>Treponema</taxon>
    </lineage>
</organism>
<evidence type="ECO:0000256" key="3">
    <source>
        <dbReference type="ARBA" id="ARBA00022679"/>
    </source>
</evidence>
<keyword evidence="4" id="KW-0418">Kinase</keyword>
<dbReference type="RefSeq" id="WP_162664270.1">
    <property type="nucleotide sequence ID" value="NZ_CP048020.1"/>
</dbReference>
<keyword evidence="5" id="KW-0902">Two-component regulatory system</keyword>
<reference evidence="8 9" key="1">
    <citation type="submission" date="2020-01" db="EMBL/GenBank/DDBJ databases">
        <title>Complete genome sequence of a human oral phylogroup 1 Treponema sp. strain ATCC 700766, originally isolated from periodontitis dental plaque.</title>
        <authorList>
            <person name="Chan Y."/>
            <person name="Huo Y.-B."/>
            <person name="Yu X.-L."/>
            <person name="Zeng H."/>
            <person name="Leung W.-K."/>
            <person name="Watt R.M."/>
        </authorList>
    </citation>
    <scope>NUCLEOTIDE SEQUENCE [LARGE SCALE GENOMIC DNA]</scope>
    <source>
        <strain evidence="8 9">OMZ 804</strain>
    </source>
</reference>
<evidence type="ECO:0000256" key="4">
    <source>
        <dbReference type="ARBA" id="ARBA00022777"/>
    </source>
</evidence>
<dbReference type="EMBL" id="CP048020">
    <property type="protein sequence ID" value="QHX43968.1"/>
    <property type="molecule type" value="Genomic_DNA"/>
</dbReference>
<evidence type="ECO:0000313" key="8">
    <source>
        <dbReference type="EMBL" id="QHX43968.1"/>
    </source>
</evidence>
<dbReference type="InterPro" id="IPR003594">
    <property type="entry name" value="HATPase_dom"/>
</dbReference>
<feature type="transmembrane region" description="Helical" evidence="6">
    <location>
        <begin position="149"/>
        <end position="169"/>
    </location>
</feature>
<protein>
    <recommendedName>
        <fullName evidence="2">histidine kinase</fullName>
        <ecNumber evidence="2">2.7.13.3</ecNumber>
    </recommendedName>
</protein>
<dbReference type="CDD" id="cd16917">
    <property type="entry name" value="HATPase_UhpB-NarQ-NarX-like"/>
    <property type="match status" value="1"/>
</dbReference>
<sequence>MVDSFITEQFYWKIMLLSLIKKIFKIESIFIYTALAIFFCTIFFKRASNNLIQKLDTEMLLLQMDPKSIVAGRDSADIFSKNPVDFESIALKLRSDYQAFTYFDAPLKKELEAIIQNIQSGNRNTDAIINFQNHIHGVQTRLNLGYDSLLYSALFLIAIAVFIILEKFFKNSIQLEQLKTMQTEQNNFSRDLHDGVAQNLAALNIYLEKEDFSKSKFYAKQALNEIRYMIGSGSIEFTEDFEKIIREICTAFEVNFGIKTNLYVASQKIIALKNTQKTHLIRILQEALSNISRHSDATQVEIKIVDGIDDFRFIICDNGKGFEETDVESKKLKAAVKHYGLTNIKKRAQLIDGSADFINEGGFTIAITVKDSVH</sequence>
<keyword evidence="3" id="KW-0808">Transferase</keyword>
<dbReference type="EC" id="2.7.13.3" evidence="2"/>
<evidence type="ECO:0000256" key="5">
    <source>
        <dbReference type="ARBA" id="ARBA00023012"/>
    </source>
</evidence>
<evidence type="ECO:0000256" key="6">
    <source>
        <dbReference type="SAM" id="Phobius"/>
    </source>
</evidence>
<keyword evidence="6" id="KW-1133">Transmembrane helix</keyword>
<dbReference type="PANTHER" id="PTHR24421:SF10">
    <property type="entry name" value="NITRATE_NITRITE SENSOR PROTEIN NARQ"/>
    <property type="match status" value="1"/>
</dbReference>
<dbReference type="KEGG" id="trz:GWP43_11515"/>
<dbReference type="SUPFAM" id="SSF55874">
    <property type="entry name" value="ATPase domain of HSP90 chaperone/DNA topoisomerase II/histidine kinase"/>
    <property type="match status" value="1"/>
</dbReference>
<feature type="transmembrane region" description="Helical" evidence="6">
    <location>
        <begin position="23"/>
        <end position="44"/>
    </location>
</feature>
<comment type="catalytic activity">
    <reaction evidence="1">
        <text>ATP + protein L-histidine = ADP + protein N-phospho-L-histidine.</text>
        <dbReference type="EC" id="2.7.13.3"/>
    </reaction>
</comment>
<gene>
    <name evidence="8" type="ORF">GWP43_11515</name>
</gene>
<evidence type="ECO:0000259" key="7">
    <source>
        <dbReference type="SMART" id="SM00387"/>
    </source>
</evidence>
<dbReference type="AlphaFoldDB" id="A0A6P1Y2B4"/>
<dbReference type="InterPro" id="IPR050482">
    <property type="entry name" value="Sensor_HK_TwoCompSys"/>
</dbReference>
<dbReference type="GO" id="GO:0004673">
    <property type="term" value="F:protein histidine kinase activity"/>
    <property type="evidence" value="ECO:0007669"/>
    <property type="project" value="UniProtKB-EC"/>
</dbReference>
<dbReference type="InterPro" id="IPR036890">
    <property type="entry name" value="HATPase_C_sf"/>
</dbReference>
<evidence type="ECO:0000256" key="2">
    <source>
        <dbReference type="ARBA" id="ARBA00012438"/>
    </source>
</evidence>
<keyword evidence="6" id="KW-0812">Transmembrane</keyword>
<dbReference type="SMART" id="SM00387">
    <property type="entry name" value="HATPase_c"/>
    <property type="match status" value="1"/>
</dbReference>
<feature type="domain" description="Histidine kinase/HSP90-like ATPase" evidence="7">
    <location>
        <begin position="275"/>
        <end position="373"/>
    </location>
</feature>
<dbReference type="Pfam" id="PF02518">
    <property type="entry name" value="HATPase_c"/>
    <property type="match status" value="1"/>
</dbReference>
<evidence type="ECO:0000256" key="1">
    <source>
        <dbReference type="ARBA" id="ARBA00000085"/>
    </source>
</evidence>
<evidence type="ECO:0000313" key="9">
    <source>
        <dbReference type="Proteomes" id="UP000464374"/>
    </source>
</evidence>
<accession>A0A6P1Y2B4</accession>